<proteinExistence type="predicted"/>
<evidence type="ECO:0000313" key="2">
    <source>
        <dbReference type="WBParaSite" id="ES5_v2.g6826.t1"/>
    </source>
</evidence>
<organism evidence="1 2">
    <name type="scientific">Panagrolaimus sp. ES5</name>
    <dbReference type="NCBI Taxonomy" id="591445"/>
    <lineage>
        <taxon>Eukaryota</taxon>
        <taxon>Metazoa</taxon>
        <taxon>Ecdysozoa</taxon>
        <taxon>Nematoda</taxon>
        <taxon>Chromadorea</taxon>
        <taxon>Rhabditida</taxon>
        <taxon>Tylenchina</taxon>
        <taxon>Panagrolaimomorpha</taxon>
        <taxon>Panagrolaimoidea</taxon>
        <taxon>Panagrolaimidae</taxon>
        <taxon>Panagrolaimus</taxon>
    </lineage>
</organism>
<dbReference type="Proteomes" id="UP000887579">
    <property type="component" value="Unplaced"/>
</dbReference>
<protein>
    <submittedName>
        <fullName evidence="2">[histone H3]-lysine(27) N-trimethyltransferase</fullName>
    </submittedName>
</protein>
<sequence>MVRRLSDSRLGPPTTNTTATTTPLSSSSPPTKKARKNLNKNGASSSSTSSRVVTRTASPKRGRGRPKGSHNKKTKKQLLKQQQQKLPQHLEDEEEEADDNVPEEEVEDDDEDEVMEEEEEEEISSIEKESSCDSIQQQSNNTSSSITTAADVKEPLQNKPNKDLMKEIMKEYEKVKAKYDQKVLKDGYDFLHPYDNPSIKRIHVPSSQLKPRAPRMLFSDTINYKDTNNHTVATLLVSYVQDHPRAPPMRYWTHTNVNIVGKDEHALSHIPYLGDNENDDAGFGEELLNTYDEGIHGEKVGIGKPINDWILFYVVDPILKRHQWKDIADIQKLMVSLYDLFPNKNSAREMASGFTDLAQRFDPTNSPSRTKLFDALGEFCSHFSPKVIQSSNASLVCKRCYFVDCMFHPAEITYNDTHIERDDGRILDPDEACGIFCYRHSQIKENKSQKRNSRKRLSSALEVSVGEVVEPVEWTPHEESFIDLLKTGQIHSPCRISQFLSNLSRSSPKTCKQVFDYINGKGPFSPIVFDSNRIDGNSRKLQVAKSQHHRTFRSINGGKLNNQKPYQSCNHPGECSLENGCNCKKQKLMCTKYCGCSTKCSLRFPGCRCKPGNCRTKQCQCYYASWECDPDLCHDCNCQVNEETNLPICRNVCIQRCLQRKLYIGPSEVAGIGCFAEEHIPKGEFIGEYVGEIISQDEAERRGKIYDKFKCSYLFSLNEEQAVDATRIGNIVRFVNHSKHPNCRAKVVVVNGDHHIGLFALNNINPHDELFFDYSYNKSQLSEFVYKERKARHDDSRSYTPDD</sequence>
<reference evidence="2" key="1">
    <citation type="submission" date="2022-11" db="UniProtKB">
        <authorList>
            <consortium name="WormBaseParasite"/>
        </authorList>
    </citation>
    <scope>IDENTIFICATION</scope>
</reference>
<evidence type="ECO:0000313" key="1">
    <source>
        <dbReference type="Proteomes" id="UP000887579"/>
    </source>
</evidence>
<dbReference type="WBParaSite" id="ES5_v2.g6826.t1">
    <property type="protein sequence ID" value="ES5_v2.g6826.t1"/>
    <property type="gene ID" value="ES5_v2.g6826"/>
</dbReference>
<accession>A0AC34GQN5</accession>
<name>A0AC34GQN5_9BILA</name>